<feature type="compositionally biased region" description="Basic and acidic residues" evidence="1">
    <location>
        <begin position="45"/>
        <end position="84"/>
    </location>
</feature>
<feature type="compositionally biased region" description="Basic and acidic residues" evidence="1">
    <location>
        <begin position="539"/>
        <end position="548"/>
    </location>
</feature>
<protein>
    <submittedName>
        <fullName evidence="2">Uncharacterized protein</fullName>
    </submittedName>
</protein>
<feature type="region of interest" description="Disordered" evidence="1">
    <location>
        <begin position="34"/>
        <end position="87"/>
    </location>
</feature>
<gene>
    <name evidence="2" type="ORF">WR25_13169</name>
</gene>
<name>A0A2A2LKX0_9BILA</name>
<feature type="region of interest" description="Disordered" evidence="1">
    <location>
        <begin position="507"/>
        <end position="548"/>
    </location>
</feature>
<accession>A0A2A2LKX0</accession>
<organism evidence="2 3">
    <name type="scientific">Diploscapter pachys</name>
    <dbReference type="NCBI Taxonomy" id="2018661"/>
    <lineage>
        <taxon>Eukaryota</taxon>
        <taxon>Metazoa</taxon>
        <taxon>Ecdysozoa</taxon>
        <taxon>Nematoda</taxon>
        <taxon>Chromadorea</taxon>
        <taxon>Rhabditida</taxon>
        <taxon>Rhabditina</taxon>
        <taxon>Rhabditomorpha</taxon>
        <taxon>Rhabditoidea</taxon>
        <taxon>Rhabditidae</taxon>
        <taxon>Diploscapter</taxon>
    </lineage>
</organism>
<keyword evidence="3" id="KW-1185">Reference proteome</keyword>
<feature type="compositionally biased region" description="Polar residues" evidence="1">
    <location>
        <begin position="512"/>
        <end position="538"/>
    </location>
</feature>
<sequence length="548" mass="61468">MQKNAKFDTIWWGESQSASAFKIWKAKRKETVKKKLKAAPKKEKKVAVAEKKEKDTVVEKRDTVDGKDDKDKVAKDKPKSEPSKIKKLFLGRKAKPIVVREASTETSESFSQESEQERAARAIGIKMREKVKNEKRIVEKLPIAKCNLAQDLKKPGNKPQNTVKTIRQKTKDIAKTRLKCKASSLESIFLDEAYRRRPVAQKAQVIVDAPVQDVNISKVRLRVKTFRQSLPSIIESTGTPVDEKNTASAPQIPEVRTRKIYEDQMKRSMSRESTTKASELLDEMRFTEPALEWKRDNDDENQNDGRLILPDQSILEEYVKRKRGRLDRHLRSSRSASICSSKGYESSNGGCESPANSTISELHAPPSGITFFYFENPHSNVACITAQRAANHNTNADRVLNTRRTCSSQGAMLDVSSFNNFNSTPQGFKLNPPAKIQIAKPIAFDTPKSPFEERLQQQANIIRKTSVCSSISDNEGNDQSRSDGMSTLSSAFTAAVSHPRHEQRYAAHIPVNRNNSLEASSHASGQPQSGRQSSTSVDSGHRLVDFRD</sequence>
<evidence type="ECO:0000256" key="1">
    <source>
        <dbReference type="SAM" id="MobiDB-lite"/>
    </source>
</evidence>
<dbReference type="AlphaFoldDB" id="A0A2A2LKX0"/>
<proteinExistence type="predicted"/>
<dbReference type="EMBL" id="LIAE01006625">
    <property type="protein sequence ID" value="PAV86852.1"/>
    <property type="molecule type" value="Genomic_DNA"/>
</dbReference>
<feature type="compositionally biased region" description="Basic residues" evidence="1">
    <location>
        <begin position="34"/>
        <end position="44"/>
    </location>
</feature>
<reference evidence="2 3" key="1">
    <citation type="journal article" date="2017" name="Curr. Biol.">
        <title>Genome architecture and evolution of a unichromosomal asexual nematode.</title>
        <authorList>
            <person name="Fradin H."/>
            <person name="Zegar C."/>
            <person name="Gutwein M."/>
            <person name="Lucas J."/>
            <person name="Kovtun M."/>
            <person name="Corcoran D."/>
            <person name="Baugh L.R."/>
            <person name="Kiontke K."/>
            <person name="Gunsalus K."/>
            <person name="Fitch D.H."/>
            <person name="Piano F."/>
        </authorList>
    </citation>
    <scope>NUCLEOTIDE SEQUENCE [LARGE SCALE GENOMIC DNA]</scope>
    <source>
        <strain evidence="2">PF1309</strain>
    </source>
</reference>
<comment type="caution">
    <text evidence="2">The sequence shown here is derived from an EMBL/GenBank/DDBJ whole genome shotgun (WGS) entry which is preliminary data.</text>
</comment>
<dbReference type="Proteomes" id="UP000218231">
    <property type="component" value="Unassembled WGS sequence"/>
</dbReference>
<evidence type="ECO:0000313" key="2">
    <source>
        <dbReference type="EMBL" id="PAV86852.1"/>
    </source>
</evidence>
<evidence type="ECO:0000313" key="3">
    <source>
        <dbReference type="Proteomes" id="UP000218231"/>
    </source>
</evidence>
<dbReference type="OrthoDB" id="5877736at2759"/>